<evidence type="ECO:0000313" key="1">
    <source>
        <dbReference type="EMBL" id="GMF21103.1"/>
    </source>
</evidence>
<keyword evidence="2" id="KW-1185">Reference proteome</keyword>
<dbReference type="OrthoDB" id="128817at2759"/>
<comment type="caution">
    <text evidence="1">The sequence shown here is derived from an EMBL/GenBank/DDBJ whole genome shotgun (WGS) entry which is preliminary data.</text>
</comment>
<dbReference type="EMBL" id="BSXW01000395">
    <property type="protein sequence ID" value="GMF21103.1"/>
    <property type="molecule type" value="Genomic_DNA"/>
</dbReference>
<dbReference type="Gene3D" id="3.30.200.20">
    <property type="entry name" value="Phosphorylase Kinase, domain 1"/>
    <property type="match status" value="1"/>
</dbReference>
<proteinExistence type="predicted"/>
<dbReference type="Proteomes" id="UP001165083">
    <property type="component" value="Unassembled WGS sequence"/>
</dbReference>
<protein>
    <submittedName>
        <fullName evidence="1">Unnamed protein product</fullName>
    </submittedName>
</protein>
<evidence type="ECO:0000313" key="2">
    <source>
        <dbReference type="Proteomes" id="UP001165083"/>
    </source>
</evidence>
<accession>A0A9W6TW80</accession>
<organism evidence="1 2">
    <name type="scientific">Phytophthora lilii</name>
    <dbReference type="NCBI Taxonomy" id="2077276"/>
    <lineage>
        <taxon>Eukaryota</taxon>
        <taxon>Sar</taxon>
        <taxon>Stramenopiles</taxon>
        <taxon>Oomycota</taxon>
        <taxon>Peronosporomycetes</taxon>
        <taxon>Peronosporales</taxon>
        <taxon>Peronosporaceae</taxon>
        <taxon>Phytophthora</taxon>
    </lineage>
</organism>
<sequence length="194" mass="22035">MNEEVDVVCQTLNITNADAVMNWKQVLEADQRIQQELMASSVDDAQVVLKELQDTRSQLETILTLKFETEQRSEQQSPEMTKLLKTMMGTVIRASMTSVPKLPPWFLPPYEIHFNPEPFARGSFATLHRGVWGADTNVVVKCFLVDGVEVDERTRQNIEAEMNIWYQFDHPNVAKLLGASHISTPPFIVGCNSR</sequence>
<name>A0A9W6TW80_9STRA</name>
<dbReference type="InterPro" id="IPR011009">
    <property type="entry name" value="Kinase-like_dom_sf"/>
</dbReference>
<dbReference type="AlphaFoldDB" id="A0A9W6TW80"/>
<reference evidence="1" key="1">
    <citation type="submission" date="2023-04" db="EMBL/GenBank/DDBJ databases">
        <title>Phytophthora lilii NBRC 32176.</title>
        <authorList>
            <person name="Ichikawa N."/>
            <person name="Sato H."/>
            <person name="Tonouchi N."/>
        </authorList>
    </citation>
    <scope>NUCLEOTIDE SEQUENCE</scope>
    <source>
        <strain evidence="1">NBRC 32176</strain>
    </source>
</reference>
<dbReference type="SUPFAM" id="SSF56112">
    <property type="entry name" value="Protein kinase-like (PK-like)"/>
    <property type="match status" value="1"/>
</dbReference>
<gene>
    <name evidence="1" type="ORF">Plil01_000828900</name>
</gene>